<gene>
    <name evidence="2" type="ORF">UV8b_06030</name>
</gene>
<dbReference type="InterPro" id="IPR036249">
    <property type="entry name" value="Thioredoxin-like_sf"/>
</dbReference>
<dbReference type="InterPro" id="IPR054416">
    <property type="entry name" value="GST_UstS-like_C"/>
</dbReference>
<evidence type="ECO:0000313" key="3">
    <source>
        <dbReference type="Proteomes" id="UP000027002"/>
    </source>
</evidence>
<dbReference type="InterPro" id="IPR036282">
    <property type="entry name" value="Glutathione-S-Trfase_C_sf"/>
</dbReference>
<dbReference type="Gene3D" id="3.40.30.10">
    <property type="entry name" value="Glutaredoxin"/>
    <property type="match status" value="1"/>
</dbReference>
<proteinExistence type="predicted"/>
<dbReference type="EMBL" id="CP072756">
    <property type="protein sequence ID" value="QUC21784.1"/>
    <property type="molecule type" value="Genomic_DNA"/>
</dbReference>
<dbReference type="InterPro" id="IPR004045">
    <property type="entry name" value="Glutathione_S-Trfase_N"/>
</dbReference>
<dbReference type="AlphaFoldDB" id="A0A8E5HUE8"/>
<dbReference type="RefSeq" id="XP_042999457.1">
    <property type="nucleotide sequence ID" value="XM_043143527.1"/>
</dbReference>
<dbReference type="SUPFAM" id="SSF47616">
    <property type="entry name" value="GST C-terminal domain-like"/>
    <property type="match status" value="1"/>
</dbReference>
<accession>A0A8E5HUE8</accession>
<dbReference type="Pfam" id="PF22041">
    <property type="entry name" value="GST_C_7"/>
    <property type="match status" value="1"/>
</dbReference>
<dbReference type="KEGG" id="uvi:66066807"/>
<keyword evidence="3" id="KW-1185">Reference proteome</keyword>
<dbReference type="Gene3D" id="1.20.1050.10">
    <property type="match status" value="1"/>
</dbReference>
<dbReference type="Proteomes" id="UP000027002">
    <property type="component" value="Chromosome 4"/>
</dbReference>
<dbReference type="OrthoDB" id="4951845at2759"/>
<evidence type="ECO:0000313" key="2">
    <source>
        <dbReference type="EMBL" id="QUC21784.1"/>
    </source>
</evidence>
<name>A0A8E5HUE8_USTVR</name>
<evidence type="ECO:0000259" key="1">
    <source>
        <dbReference type="PROSITE" id="PS50404"/>
    </source>
</evidence>
<dbReference type="PROSITE" id="PS50404">
    <property type="entry name" value="GST_NTER"/>
    <property type="match status" value="1"/>
</dbReference>
<dbReference type="SUPFAM" id="SSF52833">
    <property type="entry name" value="Thioredoxin-like"/>
    <property type="match status" value="1"/>
</dbReference>
<reference evidence="2" key="1">
    <citation type="submission" date="2020-03" db="EMBL/GenBank/DDBJ databases">
        <title>A mixture of massive structural variations and highly conserved coding sequences in Ustilaginoidea virens genome.</title>
        <authorList>
            <person name="Zhang K."/>
            <person name="Zhao Z."/>
            <person name="Zhang Z."/>
            <person name="Li Y."/>
            <person name="Hsiang T."/>
            <person name="Sun W."/>
        </authorList>
    </citation>
    <scope>NUCLEOTIDE SEQUENCE</scope>
    <source>
        <strain evidence="2">UV-8b</strain>
    </source>
</reference>
<organism evidence="2 3">
    <name type="scientific">Ustilaginoidea virens</name>
    <name type="common">Rice false smut fungus</name>
    <name type="synonym">Villosiclava virens</name>
    <dbReference type="NCBI Taxonomy" id="1159556"/>
    <lineage>
        <taxon>Eukaryota</taxon>
        <taxon>Fungi</taxon>
        <taxon>Dikarya</taxon>
        <taxon>Ascomycota</taxon>
        <taxon>Pezizomycotina</taxon>
        <taxon>Sordariomycetes</taxon>
        <taxon>Hypocreomycetidae</taxon>
        <taxon>Hypocreales</taxon>
        <taxon>Clavicipitaceae</taxon>
        <taxon>Ustilaginoidea</taxon>
    </lineage>
</organism>
<feature type="domain" description="GST N-terminal" evidence="1">
    <location>
        <begin position="36"/>
        <end position="129"/>
    </location>
</feature>
<protein>
    <recommendedName>
        <fullName evidence="1">GST N-terminal domain-containing protein</fullName>
    </recommendedName>
</protein>
<sequence>MSHSLPVHFFDIESNLPGIDTALKTVSLSYETPSNPMPLVPFKSWSSSTLKIRMVLNYKNIPYTQSYTSYPDICPLLQSLAVLPHTKGRLTHTLPAISHPDSIKDNPTGTMMDSFPIALHLDKTFPSPPLFPSGDASHALAIAVEKLVLCASGKGLFILLPKAINILDARGKDYFVSTRSRWFGKPLQDLEITDPQEVEKTKDALKAELEVFFRMLAGREGKEGPFLEGKQAGYADFILVTFLSWSHRVDKKLWTEIMAMGSGEFQVLWDACSAWMEGQGEDIEVPIPPDGSGV</sequence>
<dbReference type="GeneID" id="66066807"/>